<reference evidence="2 3" key="1">
    <citation type="submission" date="2020-08" db="EMBL/GenBank/DDBJ databases">
        <title>Cohnella phylogeny.</title>
        <authorList>
            <person name="Dunlap C."/>
        </authorList>
    </citation>
    <scope>NUCLEOTIDE SEQUENCE [LARGE SCALE GENOMIC DNA]</scope>
    <source>
        <strain evidence="2 3">CBP 2801</strain>
    </source>
</reference>
<proteinExistence type="predicted"/>
<accession>A0A7X0SKH8</accession>
<dbReference type="RefSeq" id="WP_185128065.1">
    <property type="nucleotide sequence ID" value="NZ_JACJVO010000007.1"/>
</dbReference>
<dbReference type="Proteomes" id="UP000564644">
    <property type="component" value="Unassembled WGS sequence"/>
</dbReference>
<evidence type="ECO:0000259" key="1">
    <source>
        <dbReference type="Pfam" id="PF12697"/>
    </source>
</evidence>
<dbReference type="InterPro" id="IPR029058">
    <property type="entry name" value="AB_hydrolase_fold"/>
</dbReference>
<dbReference type="Gene3D" id="3.40.50.1820">
    <property type="entry name" value="alpha/beta hydrolase"/>
    <property type="match status" value="1"/>
</dbReference>
<evidence type="ECO:0000313" key="2">
    <source>
        <dbReference type="EMBL" id="MBB6730395.1"/>
    </source>
</evidence>
<name>A0A7X0SKH8_9BACL</name>
<dbReference type="EMBL" id="JACJVO010000007">
    <property type="protein sequence ID" value="MBB6730395.1"/>
    <property type="molecule type" value="Genomic_DNA"/>
</dbReference>
<dbReference type="GO" id="GO:0046503">
    <property type="term" value="P:glycerolipid catabolic process"/>
    <property type="evidence" value="ECO:0007669"/>
    <property type="project" value="TreeGrafter"/>
</dbReference>
<feature type="domain" description="AB hydrolase-1" evidence="1">
    <location>
        <begin position="39"/>
        <end position="251"/>
    </location>
</feature>
<evidence type="ECO:0000313" key="3">
    <source>
        <dbReference type="Proteomes" id="UP000564644"/>
    </source>
</evidence>
<dbReference type="InterPro" id="IPR000073">
    <property type="entry name" value="AB_hydrolase_1"/>
</dbReference>
<sequence length="266" mass="27721">MDFVTSKDGTRIVYDRKGTGEPVILVDGAMCRGTAGPMQPLAALLAERFDVIAYDRRGRGESGDTPPYAVEREIEDIAALIEAAGGSAHVYGMSSGAVLAIRAAAVLGGQIRRLALYEPPTTTRDGDDVARHAAADYARELNALLAEGRRGDAVALFMRKVGVPADAIAGMRHAPMWPGMEVIAPTLAYDDAVMGDGSVPKEAARAIRVPSLVADGGSSPPFLREAADAVASALPFAHRLTLEGQTHDVAADALAPALAAFFGNEG</sequence>
<protein>
    <submittedName>
        <fullName evidence="2">Alpha/beta hydrolase</fullName>
    </submittedName>
</protein>
<organism evidence="2 3">
    <name type="scientific">Cohnella zeiphila</name>
    <dbReference type="NCBI Taxonomy" id="2761120"/>
    <lineage>
        <taxon>Bacteria</taxon>
        <taxon>Bacillati</taxon>
        <taxon>Bacillota</taxon>
        <taxon>Bacilli</taxon>
        <taxon>Bacillales</taxon>
        <taxon>Paenibacillaceae</taxon>
        <taxon>Cohnella</taxon>
    </lineage>
</organism>
<comment type="caution">
    <text evidence="2">The sequence shown here is derived from an EMBL/GenBank/DDBJ whole genome shotgun (WGS) entry which is preliminary data.</text>
</comment>
<dbReference type="Pfam" id="PF12697">
    <property type="entry name" value="Abhydrolase_6"/>
    <property type="match status" value="1"/>
</dbReference>
<dbReference type="GO" id="GO:0004806">
    <property type="term" value="F:triacylglycerol lipase activity"/>
    <property type="evidence" value="ECO:0007669"/>
    <property type="project" value="TreeGrafter"/>
</dbReference>
<gene>
    <name evidence="2" type="ORF">H7C18_05730</name>
</gene>
<dbReference type="PANTHER" id="PTHR43433:SF5">
    <property type="entry name" value="AB HYDROLASE-1 DOMAIN-CONTAINING PROTEIN"/>
    <property type="match status" value="1"/>
</dbReference>
<keyword evidence="3" id="KW-1185">Reference proteome</keyword>
<dbReference type="PANTHER" id="PTHR43433">
    <property type="entry name" value="HYDROLASE, ALPHA/BETA FOLD FAMILY PROTEIN"/>
    <property type="match status" value="1"/>
</dbReference>
<dbReference type="AlphaFoldDB" id="A0A7X0SKH8"/>
<dbReference type="InterPro" id="IPR050471">
    <property type="entry name" value="AB_hydrolase"/>
</dbReference>
<keyword evidence="2" id="KW-0378">Hydrolase</keyword>
<dbReference type="SUPFAM" id="SSF53474">
    <property type="entry name" value="alpha/beta-Hydrolases"/>
    <property type="match status" value="1"/>
</dbReference>